<reference evidence="1 2" key="1">
    <citation type="submission" date="2016-09" db="EMBL/GenBank/DDBJ databases">
        <authorList>
            <person name="Capua I."/>
            <person name="De Benedictis P."/>
            <person name="Joannis T."/>
            <person name="Lombin L.H."/>
            <person name="Cattoli G."/>
        </authorList>
    </citation>
    <scope>NUCLEOTIDE SEQUENCE [LARGE SCALE GENOMIC DNA]</scope>
    <source>
        <strain evidence="1 2">GB001</strain>
    </source>
</reference>
<name>A0A1C6Z545_HAFAL</name>
<dbReference type="EMBL" id="FMIQ01000067">
    <property type="protein sequence ID" value="SCM54178.1"/>
    <property type="molecule type" value="Genomic_DNA"/>
</dbReference>
<dbReference type="Gene3D" id="3.90.1720.10">
    <property type="entry name" value="endopeptidase domain like (from Nostoc punctiforme)"/>
    <property type="match status" value="1"/>
</dbReference>
<dbReference type="Proteomes" id="UP000094844">
    <property type="component" value="Unassembled WGS sequence"/>
</dbReference>
<organism evidence="1 2">
    <name type="scientific">Hafnia alvei</name>
    <dbReference type="NCBI Taxonomy" id="569"/>
    <lineage>
        <taxon>Bacteria</taxon>
        <taxon>Pseudomonadati</taxon>
        <taxon>Pseudomonadota</taxon>
        <taxon>Gammaproteobacteria</taxon>
        <taxon>Enterobacterales</taxon>
        <taxon>Hafniaceae</taxon>
        <taxon>Hafnia</taxon>
    </lineage>
</organism>
<dbReference type="OrthoDB" id="6444570at2"/>
<proteinExistence type="predicted"/>
<gene>
    <name evidence="1" type="ORF">BN1044_03677</name>
</gene>
<evidence type="ECO:0000313" key="1">
    <source>
        <dbReference type="EMBL" id="SCM54178.1"/>
    </source>
</evidence>
<evidence type="ECO:0000313" key="2">
    <source>
        <dbReference type="Proteomes" id="UP000094844"/>
    </source>
</evidence>
<accession>A0A1C6Z545</accession>
<sequence>MWDKDRSVIYLNSHAGSHSQHRCAEYTREAIEAGGIRLNHHLDAKDYGDSLTYAGFVDVTGSEPEYGDIVVIQPYIGGNSSGHMAMFNGRGWVSDFKQHDLYPGSGYRNNHPPYKLYRYNR</sequence>
<evidence type="ECO:0008006" key="3">
    <source>
        <dbReference type="Google" id="ProtNLM"/>
    </source>
</evidence>
<protein>
    <recommendedName>
        <fullName evidence="3">Cytoplasmic protein</fullName>
    </recommendedName>
</protein>
<dbReference type="AlphaFoldDB" id="A0A1C6Z545"/>
<dbReference type="RefSeq" id="WP_072309895.1">
    <property type="nucleotide sequence ID" value="NZ_FMIQ01000067.1"/>
</dbReference>